<dbReference type="RefSeq" id="WP_148948207.1">
    <property type="nucleotide sequence ID" value="NZ_VTEH01000017.1"/>
</dbReference>
<protein>
    <submittedName>
        <fullName evidence="2">GNAT family N-acetyltransferase</fullName>
    </submittedName>
</protein>
<dbReference type="Pfam" id="PF13302">
    <property type="entry name" value="Acetyltransf_3"/>
    <property type="match status" value="1"/>
</dbReference>
<dbReference type="InterPro" id="IPR016181">
    <property type="entry name" value="Acyl_CoA_acyltransferase"/>
</dbReference>
<dbReference type="Proteomes" id="UP000323317">
    <property type="component" value="Unassembled WGS sequence"/>
</dbReference>
<dbReference type="InterPro" id="IPR051531">
    <property type="entry name" value="N-acetyltransferase"/>
</dbReference>
<sequence>MIETKRLIIREMVQSDYDALCRILCDEEVMRGAYESAFNLEEAQNWLNRHLTRYEELGFGLWAVELKETNEMIGQCGLTMQGWRENEVLEIGFLFQKEYWHRGYATEAAVACKEYAFSVLNADRVYSIIRDTNIAAQKVAVRNGMNIIDKDTKSFRKIDMEFLLYSAERTK</sequence>
<dbReference type="PROSITE" id="PS51186">
    <property type="entry name" value="GNAT"/>
    <property type="match status" value="1"/>
</dbReference>
<dbReference type="PANTHER" id="PTHR43792">
    <property type="entry name" value="GNAT FAMILY, PUTATIVE (AFU_ORTHOLOGUE AFUA_3G00765)-RELATED-RELATED"/>
    <property type="match status" value="1"/>
</dbReference>
<name>A0A5D4K8G8_9BACI</name>
<dbReference type="AlphaFoldDB" id="A0A5D4K8G8"/>
<evidence type="ECO:0000313" key="2">
    <source>
        <dbReference type="EMBL" id="TYR73578.1"/>
    </source>
</evidence>
<dbReference type="SUPFAM" id="SSF55729">
    <property type="entry name" value="Acyl-CoA N-acyltransferases (Nat)"/>
    <property type="match status" value="1"/>
</dbReference>
<feature type="domain" description="N-acetyltransferase" evidence="1">
    <location>
        <begin position="7"/>
        <end position="165"/>
    </location>
</feature>
<dbReference type="PANTHER" id="PTHR43792:SF1">
    <property type="entry name" value="N-ACETYLTRANSFERASE DOMAIN-CONTAINING PROTEIN"/>
    <property type="match status" value="1"/>
</dbReference>
<organism evidence="2 3">
    <name type="scientific">Rossellomorea vietnamensis</name>
    <dbReference type="NCBI Taxonomy" id="218284"/>
    <lineage>
        <taxon>Bacteria</taxon>
        <taxon>Bacillati</taxon>
        <taxon>Bacillota</taxon>
        <taxon>Bacilli</taxon>
        <taxon>Bacillales</taxon>
        <taxon>Bacillaceae</taxon>
        <taxon>Rossellomorea</taxon>
    </lineage>
</organism>
<reference evidence="2 3" key="1">
    <citation type="submission" date="2019-08" db="EMBL/GenBank/DDBJ databases">
        <title>Bacillus genomes from the desert of Cuatro Cienegas, Coahuila.</title>
        <authorList>
            <person name="Olmedo-Alvarez G."/>
        </authorList>
    </citation>
    <scope>NUCLEOTIDE SEQUENCE [LARGE SCALE GENOMIC DNA]</scope>
    <source>
        <strain evidence="2 3">CH40_1T</strain>
    </source>
</reference>
<gene>
    <name evidence="2" type="ORF">FZC79_18255</name>
</gene>
<proteinExistence type="predicted"/>
<dbReference type="Gene3D" id="3.40.630.30">
    <property type="match status" value="1"/>
</dbReference>
<keyword evidence="2" id="KW-0808">Transferase</keyword>
<comment type="caution">
    <text evidence="2">The sequence shown here is derived from an EMBL/GenBank/DDBJ whole genome shotgun (WGS) entry which is preliminary data.</text>
</comment>
<dbReference type="InterPro" id="IPR000182">
    <property type="entry name" value="GNAT_dom"/>
</dbReference>
<dbReference type="EMBL" id="VTEH01000017">
    <property type="protein sequence ID" value="TYR73578.1"/>
    <property type="molecule type" value="Genomic_DNA"/>
</dbReference>
<evidence type="ECO:0000313" key="3">
    <source>
        <dbReference type="Proteomes" id="UP000323317"/>
    </source>
</evidence>
<accession>A0A5D4K8G8</accession>
<dbReference type="GO" id="GO:0016747">
    <property type="term" value="F:acyltransferase activity, transferring groups other than amino-acyl groups"/>
    <property type="evidence" value="ECO:0007669"/>
    <property type="project" value="InterPro"/>
</dbReference>
<evidence type="ECO:0000259" key="1">
    <source>
        <dbReference type="PROSITE" id="PS51186"/>
    </source>
</evidence>